<reference evidence="1 2" key="1">
    <citation type="submission" date="2014-10" db="EMBL/GenBank/DDBJ databases">
        <title>Draft genome of anammox bacterium scalindua brodae, obtained using differential coverage binning of sequence data from two enrichment reactors.</title>
        <authorList>
            <person name="Speth D.R."/>
            <person name="Russ L."/>
            <person name="Kartal B."/>
            <person name="Op den Camp H.J."/>
            <person name="Dutilh B.E."/>
            <person name="Jetten M.S."/>
        </authorList>
    </citation>
    <scope>NUCLEOTIDE SEQUENCE [LARGE SCALE GENOMIC DNA]</scope>
    <source>
        <strain evidence="1">RU1</strain>
    </source>
</reference>
<dbReference type="Proteomes" id="UP000030652">
    <property type="component" value="Unassembled WGS sequence"/>
</dbReference>
<comment type="caution">
    <text evidence="1">The sequence shown here is derived from an EMBL/GenBank/DDBJ whole genome shotgun (WGS) entry which is preliminary data.</text>
</comment>
<dbReference type="AlphaFoldDB" id="A0A0B0EN78"/>
<gene>
    <name evidence="1" type="ORF">SCABRO_00141</name>
</gene>
<organism evidence="1 2">
    <name type="scientific">Candidatus Scalindua brodae</name>
    <dbReference type="NCBI Taxonomy" id="237368"/>
    <lineage>
        <taxon>Bacteria</taxon>
        <taxon>Pseudomonadati</taxon>
        <taxon>Planctomycetota</taxon>
        <taxon>Candidatus Brocadiia</taxon>
        <taxon>Candidatus Brocadiales</taxon>
        <taxon>Candidatus Scalinduaceae</taxon>
        <taxon>Candidatus Scalindua</taxon>
    </lineage>
</organism>
<evidence type="ECO:0000313" key="2">
    <source>
        <dbReference type="Proteomes" id="UP000030652"/>
    </source>
</evidence>
<proteinExistence type="predicted"/>
<sequence length="46" mass="5268">MRSGSLMNMQNIGDAEKHGYEVNKSCFHQNLSVLQFNKNNHSRCAK</sequence>
<protein>
    <submittedName>
        <fullName evidence="1">Uncharacterized protein</fullName>
    </submittedName>
</protein>
<evidence type="ECO:0000313" key="1">
    <source>
        <dbReference type="EMBL" id="KHE94089.1"/>
    </source>
</evidence>
<accession>A0A0B0EN78</accession>
<name>A0A0B0EN78_9BACT</name>
<dbReference type="EMBL" id="JRYO01000016">
    <property type="protein sequence ID" value="KHE94089.1"/>
    <property type="molecule type" value="Genomic_DNA"/>
</dbReference>